<keyword evidence="5" id="KW-0819">tRNA processing</keyword>
<evidence type="ECO:0000256" key="15">
    <source>
        <dbReference type="ARBA" id="ARBA00049447"/>
    </source>
</evidence>
<keyword evidence="8" id="KW-0520">NAD</keyword>
<feature type="compositionally biased region" description="Basic and acidic residues" evidence="17">
    <location>
        <begin position="420"/>
        <end position="439"/>
    </location>
</feature>
<dbReference type="Gene3D" id="3.20.20.70">
    <property type="entry name" value="Aldolase class I"/>
    <property type="match status" value="1"/>
</dbReference>
<keyword evidence="2" id="KW-0285">Flavoprotein</keyword>
<comment type="cofactor">
    <cofactor evidence="1">
        <name>FMN</name>
        <dbReference type="ChEBI" id="CHEBI:58210"/>
    </cofactor>
</comment>
<feature type="region of interest" description="Disordered" evidence="17">
    <location>
        <begin position="390"/>
        <end position="439"/>
    </location>
</feature>
<evidence type="ECO:0000256" key="17">
    <source>
        <dbReference type="SAM" id="MobiDB-lite"/>
    </source>
</evidence>
<evidence type="ECO:0000256" key="6">
    <source>
        <dbReference type="ARBA" id="ARBA00022857"/>
    </source>
</evidence>
<dbReference type="PANTHER" id="PTHR11082:SF5">
    <property type="entry name" value="TRNA-DIHYDROURIDINE(16_17) SYNTHASE [NAD(P)(+)]-LIKE"/>
    <property type="match status" value="1"/>
</dbReference>
<evidence type="ECO:0000256" key="13">
    <source>
        <dbReference type="ARBA" id="ARBA00048342"/>
    </source>
</evidence>
<keyword evidence="20" id="KW-1185">Reference proteome</keyword>
<dbReference type="PANTHER" id="PTHR11082">
    <property type="entry name" value="TRNA-DIHYDROURIDINE SYNTHASE"/>
    <property type="match status" value="1"/>
</dbReference>
<keyword evidence="6" id="KW-0521">NADP</keyword>
<dbReference type="EMBL" id="KV453842">
    <property type="protein sequence ID" value="ODV90846.1"/>
    <property type="molecule type" value="Genomic_DNA"/>
</dbReference>
<dbReference type="SUPFAM" id="SSF51395">
    <property type="entry name" value="FMN-linked oxidoreductases"/>
    <property type="match status" value="1"/>
</dbReference>
<evidence type="ECO:0000256" key="1">
    <source>
        <dbReference type="ARBA" id="ARBA00001917"/>
    </source>
</evidence>
<evidence type="ECO:0000313" key="19">
    <source>
        <dbReference type="EMBL" id="ODV90846.1"/>
    </source>
</evidence>
<dbReference type="PROSITE" id="PS01136">
    <property type="entry name" value="UPF0034"/>
    <property type="match status" value="1"/>
</dbReference>
<evidence type="ECO:0000256" key="16">
    <source>
        <dbReference type="ARBA" id="ARBA00049467"/>
    </source>
</evidence>
<dbReference type="Proteomes" id="UP000095023">
    <property type="component" value="Unassembled WGS sequence"/>
</dbReference>
<comment type="catalytic activity">
    <reaction evidence="15">
        <text>a 5,6-dihydrouridine in mRNA + NADP(+) = a uridine in mRNA + NADPH + H(+)</text>
        <dbReference type="Rhea" id="RHEA:69855"/>
        <dbReference type="Rhea" id="RHEA-COMP:14658"/>
        <dbReference type="Rhea" id="RHEA-COMP:17789"/>
        <dbReference type="ChEBI" id="CHEBI:15378"/>
        <dbReference type="ChEBI" id="CHEBI:57783"/>
        <dbReference type="ChEBI" id="CHEBI:58349"/>
        <dbReference type="ChEBI" id="CHEBI:65315"/>
        <dbReference type="ChEBI" id="CHEBI:74443"/>
    </reaction>
    <physiologicalReaction direction="right-to-left" evidence="15">
        <dbReference type="Rhea" id="RHEA:69857"/>
    </physiologicalReaction>
</comment>
<dbReference type="InterPro" id="IPR013785">
    <property type="entry name" value="Aldolase_TIM"/>
</dbReference>
<evidence type="ECO:0000259" key="18">
    <source>
        <dbReference type="Pfam" id="PF01207"/>
    </source>
</evidence>
<dbReference type="GO" id="GO:0050660">
    <property type="term" value="F:flavin adenine dinucleotide binding"/>
    <property type="evidence" value="ECO:0007669"/>
    <property type="project" value="InterPro"/>
</dbReference>
<dbReference type="GO" id="GO:0102262">
    <property type="term" value="F:tRNA-dihydrouridine16 synthase activity"/>
    <property type="evidence" value="ECO:0007669"/>
    <property type="project" value="EnsemblFungi"/>
</dbReference>
<comment type="catalytic activity">
    <reaction evidence="12">
        <text>5,6-dihydrouridine(16) in tRNA + NADP(+) = uridine(16) in tRNA + NADPH + H(+)</text>
        <dbReference type="Rhea" id="RHEA:53376"/>
        <dbReference type="Rhea" id="RHEA-COMP:13543"/>
        <dbReference type="Rhea" id="RHEA-COMP:13544"/>
        <dbReference type="ChEBI" id="CHEBI:15378"/>
        <dbReference type="ChEBI" id="CHEBI:57783"/>
        <dbReference type="ChEBI" id="CHEBI:58349"/>
        <dbReference type="ChEBI" id="CHEBI:65315"/>
        <dbReference type="ChEBI" id="CHEBI:74443"/>
        <dbReference type="EC" id="1.3.1.88"/>
    </reaction>
    <physiologicalReaction direction="right-to-left" evidence="12">
        <dbReference type="Rhea" id="RHEA:53378"/>
    </physiologicalReaction>
</comment>
<dbReference type="GO" id="GO:0006397">
    <property type="term" value="P:mRNA processing"/>
    <property type="evidence" value="ECO:0007669"/>
    <property type="project" value="UniProtKB-KW"/>
</dbReference>
<evidence type="ECO:0000256" key="9">
    <source>
        <dbReference type="ARBA" id="ARBA00038313"/>
    </source>
</evidence>
<keyword evidence="3" id="KW-0288">FMN</keyword>
<evidence type="ECO:0000256" key="11">
    <source>
        <dbReference type="ARBA" id="ARBA00047287"/>
    </source>
</evidence>
<evidence type="ECO:0000256" key="3">
    <source>
        <dbReference type="ARBA" id="ARBA00022643"/>
    </source>
</evidence>
<gene>
    <name evidence="19" type="ORF">CANCADRAFT_148099</name>
</gene>
<evidence type="ECO:0000256" key="12">
    <source>
        <dbReference type="ARBA" id="ARBA00047652"/>
    </source>
</evidence>
<comment type="catalytic activity">
    <reaction evidence="13">
        <text>a 5,6-dihydrouridine in mRNA + NAD(+) = a uridine in mRNA + NADH + H(+)</text>
        <dbReference type="Rhea" id="RHEA:69851"/>
        <dbReference type="Rhea" id="RHEA-COMP:14658"/>
        <dbReference type="Rhea" id="RHEA-COMP:17789"/>
        <dbReference type="ChEBI" id="CHEBI:15378"/>
        <dbReference type="ChEBI" id="CHEBI:57540"/>
        <dbReference type="ChEBI" id="CHEBI:57945"/>
        <dbReference type="ChEBI" id="CHEBI:65315"/>
        <dbReference type="ChEBI" id="CHEBI:74443"/>
    </reaction>
    <physiologicalReaction direction="right-to-left" evidence="13">
        <dbReference type="Rhea" id="RHEA:69853"/>
    </physiologicalReaction>
</comment>
<name>A0A1E4TGH3_9ASCO</name>
<evidence type="ECO:0000313" key="20">
    <source>
        <dbReference type="Proteomes" id="UP000095023"/>
    </source>
</evidence>
<feature type="domain" description="DUS-like FMN-binding" evidence="18">
    <location>
        <begin position="29"/>
        <end position="304"/>
    </location>
</feature>
<keyword evidence="4" id="KW-0507">mRNA processing</keyword>
<evidence type="ECO:0000256" key="2">
    <source>
        <dbReference type="ARBA" id="ARBA00022630"/>
    </source>
</evidence>
<dbReference type="EC" id="1.3.1.88" evidence="10"/>
<dbReference type="InterPro" id="IPR035587">
    <property type="entry name" value="DUS-like_FMN-bd"/>
</dbReference>
<proteinExistence type="inferred from homology"/>
<accession>A0A1E4TGH3</accession>
<comment type="catalytic activity">
    <reaction evidence="11">
        <text>5,6-dihydrouridine(17) in tRNA + NAD(+) = uridine(17) in tRNA + NADH + H(+)</text>
        <dbReference type="Rhea" id="RHEA:53372"/>
        <dbReference type="Rhea" id="RHEA-COMP:13541"/>
        <dbReference type="Rhea" id="RHEA-COMP:13542"/>
        <dbReference type="ChEBI" id="CHEBI:15378"/>
        <dbReference type="ChEBI" id="CHEBI:57540"/>
        <dbReference type="ChEBI" id="CHEBI:57945"/>
        <dbReference type="ChEBI" id="CHEBI:65315"/>
        <dbReference type="ChEBI" id="CHEBI:74443"/>
        <dbReference type="EC" id="1.3.1.88"/>
    </reaction>
    <physiologicalReaction direction="right-to-left" evidence="11">
        <dbReference type="Rhea" id="RHEA:53374"/>
    </physiologicalReaction>
</comment>
<evidence type="ECO:0000256" key="4">
    <source>
        <dbReference type="ARBA" id="ARBA00022664"/>
    </source>
</evidence>
<dbReference type="OrthoDB" id="272303at2759"/>
<evidence type="ECO:0000256" key="10">
    <source>
        <dbReference type="ARBA" id="ARBA00038890"/>
    </source>
</evidence>
<protein>
    <recommendedName>
        <fullName evidence="10">tRNA-dihydrouridine(16/17) synthase [NAD(P)(+)]</fullName>
        <ecNumber evidence="10">1.3.1.88</ecNumber>
    </recommendedName>
</protein>
<organism evidence="19 20">
    <name type="scientific">Tortispora caseinolytica NRRL Y-17796</name>
    <dbReference type="NCBI Taxonomy" id="767744"/>
    <lineage>
        <taxon>Eukaryota</taxon>
        <taxon>Fungi</taxon>
        <taxon>Dikarya</taxon>
        <taxon>Ascomycota</taxon>
        <taxon>Saccharomycotina</taxon>
        <taxon>Trigonopsidomycetes</taxon>
        <taxon>Trigonopsidales</taxon>
        <taxon>Trigonopsidaceae</taxon>
        <taxon>Tortispora</taxon>
    </lineage>
</organism>
<comment type="catalytic activity">
    <reaction evidence="14">
        <text>5,6-dihydrouridine(16) in tRNA + NAD(+) = uridine(16) in tRNA + NADH + H(+)</text>
        <dbReference type="Rhea" id="RHEA:53380"/>
        <dbReference type="Rhea" id="RHEA-COMP:13543"/>
        <dbReference type="Rhea" id="RHEA-COMP:13544"/>
        <dbReference type="ChEBI" id="CHEBI:15378"/>
        <dbReference type="ChEBI" id="CHEBI:57540"/>
        <dbReference type="ChEBI" id="CHEBI:57945"/>
        <dbReference type="ChEBI" id="CHEBI:65315"/>
        <dbReference type="ChEBI" id="CHEBI:74443"/>
        <dbReference type="EC" id="1.3.1.88"/>
    </reaction>
    <physiologicalReaction direction="right-to-left" evidence="14">
        <dbReference type="Rhea" id="RHEA:53382"/>
    </physiologicalReaction>
</comment>
<evidence type="ECO:0000256" key="7">
    <source>
        <dbReference type="ARBA" id="ARBA00023002"/>
    </source>
</evidence>
<sequence length="439" mass="49474">MTKEANAISAHKLAGRALYESIGSPRYIVAPMVEHSELAWRILSRRYGADLCYTPMFHARLFATSPKYRQENWCDADGSKFDRPLIVQFCANDPQEFLDAARMVVGQCDAVDLNLGCPQGIARRGNYGAFLQENWTLIHDLISKLHNELEVPVTAKFRILDTPEKSLEYARMIVEAGAQFVTIHGRTREMKGQNTGIANLERLKFLRNGLGKEQVMFANGNVVYPGDADLLIEATCADGAMSAEGNLYNPAIFRSAATCPSDVHLTDWLYPRVDKVCREYIDIVKSVPQSAVSKHVMKSHLFKILRPFLPMQTDIRAMLGKSSPRHDDWSVWDSLVKAVEERVSEILSKPENAARDLEVYEGPLEEWGGRYKDIAYWRCQPYFRTVNGQTPGYVKPIEEPESVKRSASPESVKRPASPESVKRPASPEEFDSKRAKMGN</sequence>
<dbReference type="Pfam" id="PF01207">
    <property type="entry name" value="Dus"/>
    <property type="match status" value="1"/>
</dbReference>
<evidence type="ECO:0000256" key="14">
    <source>
        <dbReference type="ARBA" id="ARBA00048934"/>
    </source>
</evidence>
<evidence type="ECO:0000256" key="8">
    <source>
        <dbReference type="ARBA" id="ARBA00023027"/>
    </source>
</evidence>
<dbReference type="InterPro" id="IPR018517">
    <property type="entry name" value="tRNA_hU_synthase_CS"/>
</dbReference>
<comment type="catalytic activity">
    <reaction evidence="16">
        <text>5,6-dihydrouridine(17) in tRNA + NADP(+) = uridine(17) in tRNA + NADPH + H(+)</text>
        <dbReference type="Rhea" id="RHEA:53368"/>
        <dbReference type="Rhea" id="RHEA-COMP:13541"/>
        <dbReference type="Rhea" id="RHEA-COMP:13542"/>
        <dbReference type="ChEBI" id="CHEBI:15378"/>
        <dbReference type="ChEBI" id="CHEBI:57783"/>
        <dbReference type="ChEBI" id="CHEBI:58349"/>
        <dbReference type="ChEBI" id="CHEBI:65315"/>
        <dbReference type="ChEBI" id="CHEBI:74443"/>
        <dbReference type="EC" id="1.3.1.88"/>
    </reaction>
    <physiologicalReaction direction="right-to-left" evidence="16">
        <dbReference type="Rhea" id="RHEA:53370"/>
    </physiologicalReaction>
</comment>
<evidence type="ECO:0000256" key="5">
    <source>
        <dbReference type="ARBA" id="ARBA00022694"/>
    </source>
</evidence>
<dbReference type="AlphaFoldDB" id="A0A1E4TGH3"/>
<dbReference type="GO" id="GO:0102263">
    <property type="term" value="F:tRNA-dihydrouridine17 synthase activity"/>
    <property type="evidence" value="ECO:0007669"/>
    <property type="project" value="EnsemblFungi"/>
</dbReference>
<dbReference type="CDD" id="cd02801">
    <property type="entry name" value="DUS_like_FMN"/>
    <property type="match status" value="1"/>
</dbReference>
<reference evidence="20" key="1">
    <citation type="submission" date="2016-02" db="EMBL/GenBank/DDBJ databases">
        <title>Comparative genomics of biotechnologically important yeasts.</title>
        <authorList>
            <consortium name="DOE Joint Genome Institute"/>
            <person name="Riley R."/>
            <person name="Haridas S."/>
            <person name="Wolfe K.H."/>
            <person name="Lopes M.R."/>
            <person name="Hittinger C.T."/>
            <person name="Goker M."/>
            <person name="Salamov A."/>
            <person name="Wisecaver J."/>
            <person name="Long T.M."/>
            <person name="Aerts A.L."/>
            <person name="Barry K."/>
            <person name="Choi C."/>
            <person name="Clum A."/>
            <person name="Coughlan A.Y."/>
            <person name="Deshpande S."/>
            <person name="Douglass A.P."/>
            <person name="Hanson S.J."/>
            <person name="Klenk H.-P."/>
            <person name="Labutti K."/>
            <person name="Lapidus A."/>
            <person name="Lindquist E."/>
            <person name="Lipzen A."/>
            <person name="Meier-Kolthoff J.P."/>
            <person name="Ohm R.A."/>
            <person name="Otillar R.P."/>
            <person name="Pangilinan J."/>
            <person name="Peng Y."/>
            <person name="Rokas A."/>
            <person name="Rosa C.A."/>
            <person name="Scheuner C."/>
            <person name="Sibirny A.A."/>
            <person name="Slot J.C."/>
            <person name="Stielow J.B."/>
            <person name="Sun H."/>
            <person name="Kurtzman C.P."/>
            <person name="Blackwell M."/>
            <person name="Jeffries T.W."/>
            <person name="Grigoriev I.V."/>
        </authorList>
    </citation>
    <scope>NUCLEOTIDE SEQUENCE [LARGE SCALE GENOMIC DNA]</scope>
    <source>
        <strain evidence="20">NRRL Y-17796</strain>
    </source>
</reference>
<comment type="similarity">
    <text evidence="9">Belongs to the Dus family. Dus1 subfamily.</text>
</comment>
<keyword evidence="7" id="KW-0560">Oxidoreductase</keyword>